<dbReference type="Gene3D" id="3.30.70.270">
    <property type="match status" value="1"/>
</dbReference>
<dbReference type="Pfam" id="PF13426">
    <property type="entry name" value="PAS_9"/>
    <property type="match status" value="1"/>
</dbReference>
<keyword evidence="1" id="KW-0812">Transmembrane</keyword>
<evidence type="ECO:0000256" key="1">
    <source>
        <dbReference type="SAM" id="Phobius"/>
    </source>
</evidence>
<keyword evidence="6" id="KW-0548">Nucleotidyltransferase</keyword>
<gene>
    <name evidence="6" type="ORF">PGX00_17285</name>
</gene>
<dbReference type="Pfam" id="PF00563">
    <property type="entry name" value="EAL"/>
    <property type="match status" value="1"/>
</dbReference>
<evidence type="ECO:0000259" key="4">
    <source>
        <dbReference type="PROSITE" id="PS50883"/>
    </source>
</evidence>
<dbReference type="SMART" id="SM00086">
    <property type="entry name" value="PAC"/>
    <property type="match status" value="1"/>
</dbReference>
<keyword evidence="1" id="KW-0472">Membrane</keyword>
<dbReference type="SUPFAM" id="SSF55073">
    <property type="entry name" value="Nucleotide cyclase"/>
    <property type="match status" value="1"/>
</dbReference>
<dbReference type="PANTHER" id="PTHR44757:SF2">
    <property type="entry name" value="BIOFILM ARCHITECTURE MAINTENANCE PROTEIN MBAA"/>
    <property type="match status" value="1"/>
</dbReference>
<organism evidence="6 7">
    <name type="scientific">Vibrio algarum</name>
    <dbReference type="NCBI Taxonomy" id="3020714"/>
    <lineage>
        <taxon>Bacteria</taxon>
        <taxon>Pseudomonadati</taxon>
        <taxon>Pseudomonadota</taxon>
        <taxon>Gammaproteobacteria</taxon>
        <taxon>Vibrionales</taxon>
        <taxon>Vibrionaceae</taxon>
        <taxon>Vibrio</taxon>
    </lineage>
</organism>
<dbReference type="InterPro" id="IPR001610">
    <property type="entry name" value="PAC"/>
</dbReference>
<evidence type="ECO:0000313" key="7">
    <source>
        <dbReference type="Proteomes" id="UP001210678"/>
    </source>
</evidence>
<feature type="domain" description="PAC" evidence="3">
    <location>
        <begin position="269"/>
        <end position="322"/>
    </location>
</feature>
<evidence type="ECO:0000259" key="2">
    <source>
        <dbReference type="PROSITE" id="PS50112"/>
    </source>
</evidence>
<dbReference type="EMBL" id="JAQLOI010000003">
    <property type="protein sequence ID" value="MDB1125306.1"/>
    <property type="molecule type" value="Genomic_DNA"/>
</dbReference>
<dbReference type="GO" id="GO:0052621">
    <property type="term" value="F:diguanylate cyclase activity"/>
    <property type="evidence" value="ECO:0007669"/>
    <property type="project" value="UniProtKB-EC"/>
</dbReference>
<dbReference type="CDD" id="cd01949">
    <property type="entry name" value="GGDEF"/>
    <property type="match status" value="1"/>
</dbReference>
<dbReference type="NCBIfam" id="TIGR00254">
    <property type="entry name" value="GGDEF"/>
    <property type="match status" value="1"/>
</dbReference>
<dbReference type="InterPro" id="IPR001633">
    <property type="entry name" value="EAL_dom"/>
</dbReference>
<dbReference type="InterPro" id="IPR052155">
    <property type="entry name" value="Biofilm_reg_signaling"/>
</dbReference>
<feature type="transmembrane region" description="Helical" evidence="1">
    <location>
        <begin position="40"/>
        <end position="62"/>
    </location>
</feature>
<sequence>MFDFTGFSWRKLSIVISIQVLLSSLVIIGAHLAFNIEVGSFSSYMITIACSGLGSCYILFALKSEYTKHTRIVRQILDSITDVIVVKNYQGDFVFCNDTVARLYNSTPEQMIGKDDYYFTKNKEQCDFFRNNVQSIMQRFEKEEVYESSTDAKTGQVRHFQSIKIPFRDAQDELKIVVIAKDISEITRLKEEADRNKTRLEHVLEVSQEGLWEWNTKTNQVLHNKQWELITGIKRSENSFKEFESCILPEDRELVFSALDKLVKLNQAYNIEFRIQRPDGKIIWIWDRGQVAEYDEKGIPLWLVGIAQDITIEKKNQQEIVNLAYNDQLTGLVNRTHLEVELRKTIDLSALNDTYSAVLFLDLDRFKLLNDSYGHHMGDKLLQGVANRLKTLQQKQELVSRFGGDEFVIVLPLLDSNQKDALQLAQQYADLVIQEVSKVFTLKSDTQNVEIEYAITASVGGIVFKSGDISTGKVLQLADTALYQTKANGGHAAIIYDISMQDELRHNSELQKAMHNSIANRDFCIYLQPKYDRDEQIIGAEALVRWRHAKHGILSPASFITMAEETNLILPIGDMVLEQACQQLKIWQASLKPAI</sequence>
<dbReference type="PANTHER" id="PTHR44757">
    <property type="entry name" value="DIGUANYLATE CYCLASE DGCP"/>
    <property type="match status" value="1"/>
</dbReference>
<proteinExistence type="predicted"/>
<evidence type="ECO:0000259" key="3">
    <source>
        <dbReference type="PROSITE" id="PS50113"/>
    </source>
</evidence>
<dbReference type="InterPro" id="IPR035965">
    <property type="entry name" value="PAS-like_dom_sf"/>
</dbReference>
<feature type="domain" description="PAS" evidence="2">
    <location>
        <begin position="69"/>
        <end position="140"/>
    </location>
</feature>
<dbReference type="InterPro" id="IPR000160">
    <property type="entry name" value="GGDEF_dom"/>
</dbReference>
<protein>
    <submittedName>
        <fullName evidence="6">Diguanylate cyclase</fullName>
        <ecNumber evidence="6">2.7.7.65</ecNumber>
    </submittedName>
</protein>
<feature type="transmembrane region" description="Helical" evidence="1">
    <location>
        <begin position="12"/>
        <end position="34"/>
    </location>
</feature>
<dbReference type="CDD" id="cd01948">
    <property type="entry name" value="EAL"/>
    <property type="match status" value="1"/>
</dbReference>
<dbReference type="InterPro" id="IPR013655">
    <property type="entry name" value="PAS_fold_3"/>
</dbReference>
<dbReference type="Gene3D" id="3.20.20.450">
    <property type="entry name" value="EAL domain"/>
    <property type="match status" value="1"/>
</dbReference>
<dbReference type="Pfam" id="PF00990">
    <property type="entry name" value="GGDEF"/>
    <property type="match status" value="1"/>
</dbReference>
<dbReference type="RefSeq" id="WP_272138893.1">
    <property type="nucleotide sequence ID" value="NZ_JAQLOI010000003.1"/>
</dbReference>
<feature type="domain" description="GGDEF" evidence="5">
    <location>
        <begin position="354"/>
        <end position="498"/>
    </location>
</feature>
<dbReference type="SMART" id="SM00091">
    <property type="entry name" value="PAS"/>
    <property type="match status" value="2"/>
</dbReference>
<dbReference type="PROSITE" id="PS50887">
    <property type="entry name" value="GGDEF"/>
    <property type="match status" value="1"/>
</dbReference>
<dbReference type="InterPro" id="IPR043128">
    <property type="entry name" value="Rev_trsase/Diguanyl_cyclase"/>
</dbReference>
<dbReference type="InterPro" id="IPR000700">
    <property type="entry name" value="PAS-assoc_C"/>
</dbReference>
<comment type="caution">
    <text evidence="6">The sequence shown here is derived from an EMBL/GenBank/DDBJ whole genome shotgun (WGS) entry which is preliminary data.</text>
</comment>
<dbReference type="EC" id="2.7.7.65" evidence="6"/>
<dbReference type="Proteomes" id="UP001210678">
    <property type="component" value="Unassembled WGS sequence"/>
</dbReference>
<name>A0ABT4YUP9_9VIBR</name>
<keyword evidence="1" id="KW-1133">Transmembrane helix</keyword>
<dbReference type="InterPro" id="IPR035919">
    <property type="entry name" value="EAL_sf"/>
</dbReference>
<accession>A0ABT4YUP9</accession>
<feature type="domain" description="EAL" evidence="4">
    <location>
        <begin position="507"/>
        <end position="595"/>
    </location>
</feature>
<dbReference type="SMART" id="SM00267">
    <property type="entry name" value="GGDEF"/>
    <property type="match status" value="1"/>
</dbReference>
<keyword evidence="6" id="KW-0808">Transferase</keyword>
<reference evidence="6 7" key="1">
    <citation type="submission" date="2023-01" db="EMBL/GenBank/DDBJ databases">
        <title>Vibrio sp. KJ40-1 sp.nov, isolated from marine algae.</title>
        <authorList>
            <person name="Butt M."/>
            <person name="Kim J.M.J."/>
            <person name="Jeon C.O.C."/>
        </authorList>
    </citation>
    <scope>NUCLEOTIDE SEQUENCE [LARGE SCALE GENOMIC DNA]</scope>
    <source>
        <strain evidence="6 7">KJ40-1</strain>
    </source>
</reference>
<dbReference type="Gene3D" id="2.10.70.100">
    <property type="match status" value="1"/>
</dbReference>
<dbReference type="PROSITE" id="PS50883">
    <property type="entry name" value="EAL"/>
    <property type="match status" value="1"/>
</dbReference>
<dbReference type="Gene3D" id="3.30.450.20">
    <property type="entry name" value="PAS domain"/>
    <property type="match status" value="2"/>
</dbReference>
<dbReference type="SUPFAM" id="SSF55785">
    <property type="entry name" value="PYP-like sensor domain (PAS domain)"/>
    <property type="match status" value="2"/>
</dbReference>
<dbReference type="InterPro" id="IPR029787">
    <property type="entry name" value="Nucleotide_cyclase"/>
</dbReference>
<dbReference type="PROSITE" id="PS50113">
    <property type="entry name" value="PAC"/>
    <property type="match status" value="1"/>
</dbReference>
<dbReference type="SUPFAM" id="SSF141868">
    <property type="entry name" value="EAL domain-like"/>
    <property type="match status" value="1"/>
</dbReference>
<dbReference type="CDD" id="cd00130">
    <property type="entry name" value="PAS"/>
    <property type="match status" value="2"/>
</dbReference>
<dbReference type="InterPro" id="IPR000014">
    <property type="entry name" value="PAS"/>
</dbReference>
<evidence type="ECO:0000259" key="5">
    <source>
        <dbReference type="PROSITE" id="PS50887"/>
    </source>
</evidence>
<dbReference type="PROSITE" id="PS50112">
    <property type="entry name" value="PAS"/>
    <property type="match status" value="1"/>
</dbReference>
<dbReference type="Pfam" id="PF08447">
    <property type="entry name" value="PAS_3"/>
    <property type="match status" value="1"/>
</dbReference>
<evidence type="ECO:0000313" key="6">
    <source>
        <dbReference type="EMBL" id="MDB1125306.1"/>
    </source>
</evidence>
<dbReference type="NCBIfam" id="TIGR00229">
    <property type="entry name" value="sensory_box"/>
    <property type="match status" value="2"/>
</dbReference>
<keyword evidence="7" id="KW-1185">Reference proteome</keyword>